<evidence type="ECO:0000256" key="11">
    <source>
        <dbReference type="PIRSR" id="PIRSR000112-2"/>
    </source>
</evidence>
<proteinExistence type="predicted"/>
<keyword evidence="6 12" id="KW-0520">NAD</keyword>
<protein>
    <submittedName>
        <fullName evidence="13">3-dehydroquinate synthase</fullName>
    </submittedName>
</protein>
<evidence type="ECO:0000256" key="8">
    <source>
        <dbReference type="ARBA" id="ARBA00023209"/>
    </source>
</evidence>
<evidence type="ECO:0000313" key="14">
    <source>
        <dbReference type="Proteomes" id="UP000006681"/>
    </source>
</evidence>
<feature type="binding site" evidence="10">
    <location>
        <position position="249"/>
    </location>
    <ligand>
        <name>glycerol</name>
        <dbReference type="ChEBI" id="CHEBI:17754"/>
    </ligand>
</feature>
<dbReference type="AlphaFoldDB" id="E1QPT4"/>
<evidence type="ECO:0000256" key="6">
    <source>
        <dbReference type="ARBA" id="ARBA00023027"/>
    </source>
</evidence>
<evidence type="ECO:0000256" key="9">
    <source>
        <dbReference type="ARBA" id="ARBA00023264"/>
    </source>
</evidence>
<keyword evidence="7" id="KW-0443">Lipid metabolism</keyword>
<keyword evidence="8" id="KW-0594">Phospholipid biosynthesis</keyword>
<dbReference type="HOGENOM" id="CLU_038362_0_0_2"/>
<keyword evidence="9" id="KW-1208">Phospholipid metabolism</keyword>
<dbReference type="InterPro" id="IPR016205">
    <property type="entry name" value="Glycerol_DH"/>
</dbReference>
<evidence type="ECO:0000256" key="10">
    <source>
        <dbReference type="PIRSR" id="PIRSR000112-1"/>
    </source>
</evidence>
<dbReference type="RefSeq" id="WP_013337219.1">
    <property type="nucleotide sequence ID" value="NC_014537.1"/>
</dbReference>
<comment type="cofactor">
    <cofactor evidence="10">
        <name>Zn(2+)</name>
        <dbReference type="ChEBI" id="CHEBI:29105"/>
    </cofactor>
    <text evidence="10">Binds 1 zinc ion per subunit.</text>
</comment>
<dbReference type="PANTHER" id="PTHR43616:SF5">
    <property type="entry name" value="GLYCEROL DEHYDROGENASE 1"/>
    <property type="match status" value="1"/>
</dbReference>
<dbReference type="OrthoDB" id="8656at2157"/>
<dbReference type="InterPro" id="IPR032837">
    <property type="entry name" value="G1PDH"/>
</dbReference>
<dbReference type="PIRSF" id="PIRSF000112">
    <property type="entry name" value="Glycerol_dehydrogenase"/>
    <property type="match status" value="1"/>
</dbReference>
<dbReference type="PANTHER" id="PTHR43616">
    <property type="entry name" value="GLYCEROL DEHYDROGENASE"/>
    <property type="match status" value="1"/>
</dbReference>
<dbReference type="CDD" id="cd08173">
    <property type="entry name" value="Gro1PDH"/>
    <property type="match status" value="1"/>
</dbReference>
<dbReference type="Pfam" id="PF13685">
    <property type="entry name" value="Fe-ADH_2"/>
    <property type="match status" value="1"/>
</dbReference>
<keyword evidence="3 10" id="KW-0479">Metal-binding</keyword>
<dbReference type="STRING" id="572478.Vdis_2125"/>
<feature type="binding site" evidence="12">
    <location>
        <position position="126"/>
    </location>
    <ligand>
        <name>NAD(+)</name>
        <dbReference type="ChEBI" id="CHEBI:57540"/>
    </ligand>
</feature>
<dbReference type="GO" id="GO:0016614">
    <property type="term" value="F:oxidoreductase activity, acting on CH-OH group of donors"/>
    <property type="evidence" value="ECO:0007669"/>
    <property type="project" value="InterPro"/>
</dbReference>
<name>E1QPT4_VULDI</name>
<reference evidence="13 14" key="1">
    <citation type="journal article" date="2010" name="Stand. Genomic Sci.">
        <title>Complete genome sequence of Vulcanisaeta distributa type strain (IC-017).</title>
        <authorList>
            <person name="Mavromatis K."/>
            <person name="Sikorski J."/>
            <person name="Pabst E."/>
            <person name="Teshima H."/>
            <person name="Lapidus A."/>
            <person name="Lucas S."/>
            <person name="Nolan M."/>
            <person name="Glavina Del Rio T."/>
            <person name="Cheng J.F."/>
            <person name="Bruce D."/>
            <person name="Goodwin L."/>
            <person name="Pitluck S."/>
            <person name="Liolios K."/>
            <person name="Ivanova N."/>
            <person name="Mikhailova N."/>
            <person name="Pati A."/>
            <person name="Chen A."/>
            <person name="Palaniappan K."/>
            <person name="Land M."/>
            <person name="Hauser L."/>
            <person name="Chang Y.J."/>
            <person name="Jeffries C.D."/>
            <person name="Rohde M."/>
            <person name="Spring S."/>
            <person name="Goker M."/>
            <person name="Wirth R."/>
            <person name="Woyke T."/>
            <person name="Bristow J."/>
            <person name="Eisen J.A."/>
            <person name="Markowitz V."/>
            <person name="Hugenholtz P."/>
            <person name="Klenk H.P."/>
            <person name="Kyrpides N.C."/>
        </authorList>
    </citation>
    <scope>NUCLEOTIDE SEQUENCE [LARGE SCALE GENOMIC DNA]</scope>
    <source>
        <strain evidence="14">DSM 14429 / JCM 11212 / NBRC 100878 / IC-017</strain>
    </source>
</reference>
<evidence type="ECO:0000256" key="5">
    <source>
        <dbReference type="ARBA" id="ARBA00023002"/>
    </source>
</evidence>
<keyword evidence="4" id="KW-0521">NADP</keyword>
<dbReference type="GO" id="GO:0046872">
    <property type="term" value="F:metal ion binding"/>
    <property type="evidence" value="ECO:0007669"/>
    <property type="project" value="UniProtKB-KW"/>
</dbReference>
<keyword evidence="1" id="KW-0963">Cytoplasm</keyword>
<sequence length="348" mass="37790">MRVIKFSINMAVGLGSLNEAVQILNELDFPRNSVLVTGPNTLKIAGNYVADKLISAGYNIDVRVVEGGATIENANALLEYVKGAKVGGIIGVGGGSIIDLVKYVGANLGLKVASIPTTLSSDAIATPFSVLWKGGKSQAIKTMSPNVIIGDYSILMNEPHRYVAAGFGDMIAKYTALYDWWLAYWLGDESYLDFAAQLANSAVELLIRRVNNIAKQDYIGIETLFYAEVLDGYLMELANTTRVAAGSEHLIAFAIENLTGKGLHGEQVGIGTIIGAYLQGKDWRLIRELLTRVGAPTTIDELNITKEDMIKALQIAPQMRNWYTILGTRGLTEGKAERLLRYTGIIKK</sequence>
<feature type="binding site" evidence="11">
    <location>
        <position position="122"/>
    </location>
    <ligand>
        <name>glycerol</name>
        <dbReference type="ChEBI" id="CHEBI:17754"/>
    </ligand>
</feature>
<feature type="binding site" evidence="12">
    <location>
        <begin position="95"/>
        <end position="99"/>
    </location>
    <ligand>
        <name>NAD(+)</name>
        <dbReference type="ChEBI" id="CHEBI:57540"/>
    </ligand>
</feature>
<dbReference type="Gene3D" id="3.40.50.1970">
    <property type="match status" value="1"/>
</dbReference>
<evidence type="ECO:0000256" key="3">
    <source>
        <dbReference type="ARBA" id="ARBA00022723"/>
    </source>
</evidence>
<gene>
    <name evidence="13" type="ordered locus">Vdis_2125</name>
</gene>
<dbReference type="GeneID" id="9753077"/>
<keyword evidence="2" id="KW-0444">Lipid biosynthesis</keyword>
<evidence type="ECO:0000256" key="12">
    <source>
        <dbReference type="PIRSR" id="PIRSR000112-3"/>
    </source>
</evidence>
<dbReference type="Proteomes" id="UP000006681">
    <property type="component" value="Chromosome"/>
</dbReference>
<evidence type="ECO:0000256" key="4">
    <source>
        <dbReference type="ARBA" id="ARBA00022857"/>
    </source>
</evidence>
<feature type="binding site" evidence="12">
    <location>
        <begin position="117"/>
        <end position="120"/>
    </location>
    <ligand>
        <name>NAD(+)</name>
        <dbReference type="ChEBI" id="CHEBI:57540"/>
    </ligand>
</feature>
<dbReference type="EMBL" id="CP002100">
    <property type="protein sequence ID" value="ADN51494.1"/>
    <property type="molecule type" value="Genomic_DNA"/>
</dbReference>
<evidence type="ECO:0000256" key="2">
    <source>
        <dbReference type="ARBA" id="ARBA00022516"/>
    </source>
</evidence>
<dbReference type="Gene3D" id="1.20.1090.10">
    <property type="entry name" value="Dehydroquinate synthase-like - alpha domain"/>
    <property type="match status" value="1"/>
</dbReference>
<evidence type="ECO:0000313" key="13">
    <source>
        <dbReference type="EMBL" id="ADN51494.1"/>
    </source>
</evidence>
<dbReference type="SUPFAM" id="SSF56796">
    <property type="entry name" value="Dehydroquinate synthase-like"/>
    <property type="match status" value="1"/>
</dbReference>
<evidence type="ECO:0000256" key="7">
    <source>
        <dbReference type="ARBA" id="ARBA00023098"/>
    </source>
</evidence>
<evidence type="ECO:0000256" key="1">
    <source>
        <dbReference type="ARBA" id="ARBA00022490"/>
    </source>
</evidence>
<feature type="binding site" evidence="10">
    <location>
        <position position="169"/>
    </location>
    <ligand>
        <name>glycerol</name>
        <dbReference type="ChEBI" id="CHEBI:17754"/>
    </ligand>
</feature>
<keyword evidence="10" id="KW-0862">Zinc</keyword>
<keyword evidence="14" id="KW-1185">Reference proteome</keyword>
<reference evidence="14" key="2">
    <citation type="journal article" date="2010" name="Stand. Genomic Sci.">
        <title>Complete genome sequence of Vulcanisaeta distributa type strain (IC-017T).</title>
        <authorList>
            <person name="Mavromatis K."/>
            <person name="Sikorski J."/>
            <person name="Pabst E."/>
            <person name="Teshima H."/>
            <person name="Lapidus A."/>
            <person name="Lucas S."/>
            <person name="Nolan M."/>
            <person name="Glavina Del Rio T."/>
            <person name="Cheng J."/>
            <person name="Bruce D."/>
            <person name="Goodwin L."/>
            <person name="Pitluck S."/>
            <person name="Liolios K."/>
            <person name="Ivanova N."/>
            <person name="Mikhailova N."/>
            <person name="Pati A."/>
            <person name="Chen A."/>
            <person name="Palaniappan K."/>
            <person name="Land M."/>
            <person name="Hauser L."/>
            <person name="Chang Y."/>
            <person name="Jeffries C."/>
            <person name="Rohde M."/>
            <person name="Spring S."/>
            <person name="Goker M."/>
            <person name="Wirth R."/>
            <person name="Woyke T."/>
            <person name="Bristow J."/>
            <person name="Eisen J."/>
            <person name="Markowitz V."/>
            <person name="Hugenholtz P."/>
            <person name="Klenk H."/>
            <person name="Kyrpides N."/>
        </authorList>
    </citation>
    <scope>NUCLEOTIDE SEQUENCE [LARGE SCALE GENOMIC DNA]</scope>
    <source>
        <strain evidence="14">DSM 14429 / JCM 11212 / NBRC 100878 / IC-017</strain>
    </source>
</reference>
<dbReference type="eggNOG" id="arCOG00982">
    <property type="taxonomic scope" value="Archaea"/>
</dbReference>
<organism evidence="13 14">
    <name type="scientific">Vulcanisaeta distributa (strain DSM 14429 / JCM 11212 / NBRC 100878 / IC-017)</name>
    <dbReference type="NCBI Taxonomy" id="572478"/>
    <lineage>
        <taxon>Archaea</taxon>
        <taxon>Thermoproteota</taxon>
        <taxon>Thermoprotei</taxon>
        <taxon>Thermoproteales</taxon>
        <taxon>Thermoproteaceae</taxon>
        <taxon>Vulcanisaeta</taxon>
    </lineage>
</organism>
<dbReference type="GO" id="GO:0008654">
    <property type="term" value="P:phospholipid biosynthetic process"/>
    <property type="evidence" value="ECO:0007669"/>
    <property type="project" value="UniProtKB-KW"/>
</dbReference>
<accession>E1QPT4</accession>
<keyword evidence="5" id="KW-0560">Oxidoreductase</keyword>
<feature type="binding site" evidence="10">
    <location>
        <position position="264"/>
    </location>
    <ligand>
        <name>glycerol</name>
        <dbReference type="ChEBI" id="CHEBI:17754"/>
    </ligand>
</feature>
<dbReference type="KEGG" id="vdi:Vdis_2125"/>